<feature type="binding site" evidence="8">
    <location>
        <begin position="195"/>
        <end position="199"/>
    </location>
    <ligand>
        <name>ATP</name>
        <dbReference type="ChEBI" id="CHEBI:30616"/>
    </ligand>
</feature>
<comment type="subunit">
    <text evidence="8">Homodimer.</text>
</comment>
<evidence type="ECO:0000256" key="3">
    <source>
        <dbReference type="ARBA" id="ARBA00022741"/>
    </source>
</evidence>
<evidence type="ECO:0000256" key="4">
    <source>
        <dbReference type="ARBA" id="ARBA00022840"/>
    </source>
</evidence>
<dbReference type="HAMAP" id="MF_00140_B">
    <property type="entry name" value="Trp_tRNA_synth_B"/>
    <property type="match status" value="1"/>
</dbReference>
<feature type="short sequence motif" description="'HIGH' region" evidence="8">
    <location>
        <begin position="12"/>
        <end position="20"/>
    </location>
</feature>
<dbReference type="InterPro" id="IPR001412">
    <property type="entry name" value="aa-tRNA-synth_I_CS"/>
</dbReference>
<keyword evidence="6 8" id="KW-0030">Aminoacyl-tRNA synthetase</keyword>
<feature type="binding site" evidence="8">
    <location>
        <begin position="19"/>
        <end position="20"/>
    </location>
    <ligand>
        <name>ATP</name>
        <dbReference type="ChEBI" id="CHEBI:30616"/>
    </ligand>
</feature>
<keyword evidence="4 8" id="KW-0067">ATP-binding</keyword>
<evidence type="ECO:0000256" key="6">
    <source>
        <dbReference type="ARBA" id="ARBA00023146"/>
    </source>
</evidence>
<dbReference type="GO" id="GO:0006436">
    <property type="term" value="P:tryptophanyl-tRNA aminoacylation"/>
    <property type="evidence" value="ECO:0007669"/>
    <property type="project" value="UniProtKB-UniRule"/>
</dbReference>
<comment type="subcellular location">
    <subcellularLocation>
        <location evidence="8">Cytoplasm</location>
    </subcellularLocation>
</comment>
<dbReference type="Gene3D" id="1.10.240.10">
    <property type="entry name" value="Tyrosyl-Transfer RNA Synthetase"/>
    <property type="match status" value="1"/>
</dbReference>
<comment type="catalytic activity">
    <reaction evidence="7 8">
        <text>tRNA(Trp) + L-tryptophan + ATP = L-tryptophyl-tRNA(Trp) + AMP + diphosphate + H(+)</text>
        <dbReference type="Rhea" id="RHEA:24080"/>
        <dbReference type="Rhea" id="RHEA-COMP:9671"/>
        <dbReference type="Rhea" id="RHEA-COMP:9705"/>
        <dbReference type="ChEBI" id="CHEBI:15378"/>
        <dbReference type="ChEBI" id="CHEBI:30616"/>
        <dbReference type="ChEBI" id="CHEBI:33019"/>
        <dbReference type="ChEBI" id="CHEBI:57912"/>
        <dbReference type="ChEBI" id="CHEBI:78442"/>
        <dbReference type="ChEBI" id="CHEBI:78535"/>
        <dbReference type="ChEBI" id="CHEBI:456215"/>
        <dbReference type="EC" id="6.1.1.2"/>
    </reaction>
</comment>
<evidence type="ECO:0000256" key="5">
    <source>
        <dbReference type="ARBA" id="ARBA00022917"/>
    </source>
</evidence>
<dbReference type="FunFam" id="1.10.240.10:FF:000002">
    <property type="entry name" value="Tryptophan--tRNA ligase"/>
    <property type="match status" value="1"/>
</dbReference>
<dbReference type="PANTHER" id="PTHR43766">
    <property type="entry name" value="TRYPTOPHAN--TRNA LIGASE, MITOCHONDRIAL"/>
    <property type="match status" value="1"/>
</dbReference>
<keyword evidence="11" id="KW-1185">Reference proteome</keyword>
<evidence type="ECO:0000256" key="1">
    <source>
        <dbReference type="ARBA" id="ARBA00005594"/>
    </source>
</evidence>
<dbReference type="InterPro" id="IPR050203">
    <property type="entry name" value="Trp-tRNA_synthetase"/>
</dbReference>
<dbReference type="GO" id="GO:0004830">
    <property type="term" value="F:tryptophan-tRNA ligase activity"/>
    <property type="evidence" value="ECO:0007669"/>
    <property type="project" value="UniProtKB-UniRule"/>
</dbReference>
<gene>
    <name evidence="8 10" type="primary">trpS</name>
    <name evidence="10" type="ORF">C3B56_00178</name>
</gene>
<dbReference type="InterPro" id="IPR024109">
    <property type="entry name" value="Trp-tRNA-ligase_bac-type"/>
</dbReference>
<dbReference type="PRINTS" id="PR01039">
    <property type="entry name" value="TRNASYNTHTRP"/>
</dbReference>
<organism evidence="10 11">
    <name type="scientific">Candidatus Annandia adelgestsuga</name>
    <dbReference type="NCBI Taxonomy" id="1302411"/>
    <lineage>
        <taxon>Bacteria</taxon>
        <taxon>Pseudomonadati</taxon>
        <taxon>Pseudomonadota</taxon>
        <taxon>Gammaproteobacteria</taxon>
        <taxon>Enterobacterales</taxon>
        <taxon>Enterobacteriaceae</taxon>
        <taxon>Candidatus Annandia</taxon>
    </lineage>
</organism>
<dbReference type="PROSITE" id="PS00178">
    <property type="entry name" value="AA_TRNA_LIGASE_I"/>
    <property type="match status" value="1"/>
</dbReference>
<dbReference type="InterPro" id="IPR002306">
    <property type="entry name" value="Trp-tRNA-ligase"/>
</dbReference>
<sequence>MKKSIVFSAIQPSGVITLGNYIGVLKNWKILQNNYNCIYCIADMHSITNKINPKLFKKNIMDNVALYLSCNINPKKSIIFIQSHVKYHTQLCWILNCFTYLGELTRMTQFKSKIKNIFNKINLGLLNYPILMASDILLYQTNKVPVGKDQIQHLELSKKIAKRFNKIYNKKIFNIPEPLLNNGNKIMSLSNPKKKMSKSDINKNSFISLLDDPKKIHKKIKKSFTDIDNPPKIYYDIKKKPGISNLLLILSNLTGKKMSIIEKEFENQNYSYLKINVINYITDTISDIQHNFNIYKKNKDFLEYILKYGSKKASKYAKKTIEKVYNVIGLYYL</sequence>
<dbReference type="InterPro" id="IPR014729">
    <property type="entry name" value="Rossmann-like_a/b/a_fold"/>
</dbReference>
<keyword evidence="3 8" id="KW-0547">Nucleotide-binding</keyword>
<protein>
    <recommendedName>
        <fullName evidence="8">Tryptophan--tRNA ligase</fullName>
        <ecNumber evidence="8">6.1.1.2</ecNumber>
    </recommendedName>
    <alternativeName>
        <fullName evidence="8">Tryptophanyl-tRNA synthetase</fullName>
        <shortName evidence="8">TrpRS</shortName>
    </alternativeName>
</protein>
<dbReference type="OrthoDB" id="9801042at2"/>
<dbReference type="EC" id="6.1.1.2" evidence="8"/>
<feature type="binding site" evidence="8">
    <location>
        <position position="186"/>
    </location>
    <ligand>
        <name>ATP</name>
        <dbReference type="ChEBI" id="CHEBI:30616"/>
    </ligand>
</feature>
<feature type="binding site" evidence="8">
    <location>
        <begin position="11"/>
        <end position="13"/>
    </location>
    <ligand>
        <name>ATP</name>
        <dbReference type="ChEBI" id="CHEBI:30616"/>
    </ligand>
</feature>
<evidence type="ECO:0000256" key="7">
    <source>
        <dbReference type="ARBA" id="ARBA00049929"/>
    </source>
</evidence>
<dbReference type="GO" id="GO:0005524">
    <property type="term" value="F:ATP binding"/>
    <property type="evidence" value="ECO:0007669"/>
    <property type="project" value="UniProtKB-UniRule"/>
</dbReference>
<accession>A0A3Q9CLQ2</accession>
<dbReference type="RefSeq" id="WP_126071551.1">
    <property type="nucleotide sequence ID" value="NZ_CP026513.1"/>
</dbReference>
<evidence type="ECO:0000256" key="8">
    <source>
        <dbReference type="HAMAP-Rule" id="MF_00140"/>
    </source>
</evidence>
<dbReference type="PANTHER" id="PTHR43766:SF1">
    <property type="entry name" value="TRYPTOPHAN--TRNA LIGASE, MITOCHONDRIAL"/>
    <property type="match status" value="1"/>
</dbReference>
<dbReference type="NCBIfam" id="TIGR00233">
    <property type="entry name" value="trpS"/>
    <property type="match status" value="1"/>
</dbReference>
<dbReference type="CDD" id="cd00806">
    <property type="entry name" value="TrpRS_core"/>
    <property type="match status" value="1"/>
</dbReference>
<name>A0A3Q9CLQ2_9ENTR</name>
<dbReference type="AlphaFoldDB" id="A0A3Q9CLQ2"/>
<feature type="short sequence motif" description="'KMSKS' region" evidence="8">
    <location>
        <begin position="195"/>
        <end position="199"/>
    </location>
</feature>
<keyword evidence="8" id="KW-0963">Cytoplasm</keyword>
<feature type="binding site" evidence="8">
    <location>
        <position position="135"/>
    </location>
    <ligand>
        <name>L-tryptophan</name>
        <dbReference type="ChEBI" id="CHEBI:57912"/>
    </ligand>
</feature>
<dbReference type="SUPFAM" id="SSF52374">
    <property type="entry name" value="Nucleotidylyl transferase"/>
    <property type="match status" value="1"/>
</dbReference>
<dbReference type="EMBL" id="CP026513">
    <property type="protein sequence ID" value="AZP36285.1"/>
    <property type="molecule type" value="Genomic_DNA"/>
</dbReference>
<comment type="similarity">
    <text evidence="1 8 9">Belongs to the class-I aminoacyl-tRNA synthetase family.</text>
</comment>
<dbReference type="InterPro" id="IPR002305">
    <property type="entry name" value="aa-tRNA-synth_Ic"/>
</dbReference>
<keyword evidence="2 8" id="KW-0436">Ligase</keyword>
<dbReference type="Pfam" id="PF00579">
    <property type="entry name" value="tRNA-synt_1b"/>
    <property type="match status" value="1"/>
</dbReference>
<dbReference type="KEGG" id="aade:C3B56_00178"/>
<proteinExistence type="inferred from homology"/>
<evidence type="ECO:0000256" key="9">
    <source>
        <dbReference type="RuleBase" id="RU363036"/>
    </source>
</evidence>
<evidence type="ECO:0000256" key="2">
    <source>
        <dbReference type="ARBA" id="ARBA00022598"/>
    </source>
</evidence>
<keyword evidence="5 8" id="KW-0648">Protein biosynthesis</keyword>
<evidence type="ECO:0000313" key="11">
    <source>
        <dbReference type="Proteomes" id="UP000274458"/>
    </source>
</evidence>
<comment type="function">
    <text evidence="8">Catalyzes the attachment of tryptophan to tRNA(Trp).</text>
</comment>
<evidence type="ECO:0000313" key="10">
    <source>
        <dbReference type="EMBL" id="AZP36285.1"/>
    </source>
</evidence>
<reference evidence="10 11" key="1">
    <citation type="journal article" date="2018" name="Genome Biol. Evol.">
        <title>Partnering With a Pest: Genomes of Hemlock Woolly Adelgid Symbionts Reveal Atypical Nutritional Provisioning Patterns in Dual-Obligate Bacteria.</title>
        <authorList>
            <person name="Weglarz K.M."/>
            <person name="Havill N.P."/>
            <person name="Burke G.R."/>
            <person name="von Dohlen C.D."/>
        </authorList>
    </citation>
    <scope>NUCLEOTIDE SEQUENCE [LARGE SCALE GENOMIC DNA]</scope>
    <source>
        <strain evidence="10">ENA</strain>
    </source>
</reference>
<dbReference type="Proteomes" id="UP000274458">
    <property type="component" value="Chromosome"/>
</dbReference>
<dbReference type="GO" id="GO:0005829">
    <property type="term" value="C:cytosol"/>
    <property type="evidence" value="ECO:0007669"/>
    <property type="project" value="TreeGrafter"/>
</dbReference>
<feature type="binding site" evidence="8">
    <location>
        <begin position="147"/>
        <end position="149"/>
    </location>
    <ligand>
        <name>ATP</name>
        <dbReference type="ChEBI" id="CHEBI:30616"/>
    </ligand>
</feature>
<dbReference type="Gene3D" id="3.40.50.620">
    <property type="entry name" value="HUPs"/>
    <property type="match status" value="1"/>
</dbReference>